<evidence type="ECO:0000313" key="7">
    <source>
        <dbReference type="Proteomes" id="UP001161691"/>
    </source>
</evidence>
<feature type="domain" description="HTH marR-type" evidence="5">
    <location>
        <begin position="5"/>
        <end position="140"/>
    </location>
</feature>
<dbReference type="Proteomes" id="UP001161691">
    <property type="component" value="Unassembled WGS sequence"/>
</dbReference>
<evidence type="ECO:0000256" key="3">
    <source>
        <dbReference type="ARBA" id="ARBA00023163"/>
    </source>
</evidence>
<evidence type="ECO:0000256" key="4">
    <source>
        <dbReference type="SAM" id="MobiDB-lite"/>
    </source>
</evidence>
<keyword evidence="7" id="KW-1185">Reference proteome</keyword>
<gene>
    <name evidence="6" type="ORF">KB449_13325</name>
</gene>
<organism evidence="6 7">
    <name type="scientific">Cohnella hashimotonis</name>
    <dbReference type="NCBI Taxonomy" id="2826895"/>
    <lineage>
        <taxon>Bacteria</taxon>
        <taxon>Bacillati</taxon>
        <taxon>Bacillota</taxon>
        <taxon>Bacilli</taxon>
        <taxon>Bacillales</taxon>
        <taxon>Paenibacillaceae</taxon>
        <taxon>Cohnella</taxon>
    </lineage>
</organism>
<sequence>MENNQSNLMEQLFRIVILLRRYQHHLLREGAGGGDPLRGQGRVLSLLKLKPEITQKELSYLLDMRNQSLGELLGKLERNGYINRMPSEQDRRVMNVKLTEAGSLAAEEMEKQQENHNKLFECLSEEEQRTMGEYLDRLIGELERQLVGTEGQDGRDDDPGGGRGHHGHGFGPRGFDPRGRGIVGHPESGRGHGFDPNGGRHRRPTLRGDGWGIRPRPGRDSF</sequence>
<dbReference type="Gene3D" id="1.10.10.10">
    <property type="entry name" value="Winged helix-like DNA-binding domain superfamily/Winged helix DNA-binding domain"/>
    <property type="match status" value="1"/>
</dbReference>
<evidence type="ECO:0000256" key="1">
    <source>
        <dbReference type="ARBA" id="ARBA00023015"/>
    </source>
</evidence>
<keyword evidence="1" id="KW-0805">Transcription regulation</keyword>
<reference evidence="6" key="1">
    <citation type="submission" date="2023-04" db="EMBL/GenBank/DDBJ databases">
        <title>Comparative genomic analysis of Cohnella hashimotonis sp. nov., isolated from the International Space Station.</title>
        <authorList>
            <person name="Venkateswaran K."/>
            <person name="Simpson A."/>
        </authorList>
    </citation>
    <scope>NUCLEOTIDE SEQUENCE</scope>
    <source>
        <strain evidence="6">F6_2S_P_1</strain>
    </source>
</reference>
<name>A0ABT6TGI6_9BACL</name>
<evidence type="ECO:0000313" key="6">
    <source>
        <dbReference type="EMBL" id="MDI4645951.1"/>
    </source>
</evidence>
<dbReference type="EMBL" id="JAGRPV010000001">
    <property type="protein sequence ID" value="MDI4645951.1"/>
    <property type="molecule type" value="Genomic_DNA"/>
</dbReference>
<feature type="region of interest" description="Disordered" evidence="4">
    <location>
        <begin position="149"/>
        <end position="222"/>
    </location>
</feature>
<dbReference type="InterPro" id="IPR036388">
    <property type="entry name" value="WH-like_DNA-bd_sf"/>
</dbReference>
<dbReference type="RefSeq" id="WP_282908847.1">
    <property type="nucleotide sequence ID" value="NZ_JAGRPV010000001.1"/>
</dbReference>
<dbReference type="PANTHER" id="PTHR42756:SF1">
    <property type="entry name" value="TRANSCRIPTIONAL REPRESSOR OF EMRAB OPERON"/>
    <property type="match status" value="1"/>
</dbReference>
<dbReference type="SUPFAM" id="SSF46785">
    <property type="entry name" value="Winged helix' DNA-binding domain"/>
    <property type="match status" value="1"/>
</dbReference>
<dbReference type="InterPro" id="IPR000835">
    <property type="entry name" value="HTH_MarR-typ"/>
</dbReference>
<dbReference type="PANTHER" id="PTHR42756">
    <property type="entry name" value="TRANSCRIPTIONAL REGULATOR, MARR"/>
    <property type="match status" value="1"/>
</dbReference>
<dbReference type="Pfam" id="PF01047">
    <property type="entry name" value="MarR"/>
    <property type="match status" value="1"/>
</dbReference>
<keyword evidence="3" id="KW-0804">Transcription</keyword>
<dbReference type="InterPro" id="IPR023187">
    <property type="entry name" value="Tscrpt_reg_MarR-type_CS"/>
</dbReference>
<protein>
    <submittedName>
        <fullName evidence="6">MarR family transcriptional regulator</fullName>
    </submittedName>
</protein>
<comment type="caution">
    <text evidence="6">The sequence shown here is derived from an EMBL/GenBank/DDBJ whole genome shotgun (WGS) entry which is preliminary data.</text>
</comment>
<keyword evidence="2" id="KW-0238">DNA-binding</keyword>
<dbReference type="SMART" id="SM00347">
    <property type="entry name" value="HTH_MARR"/>
    <property type="match status" value="1"/>
</dbReference>
<dbReference type="InterPro" id="IPR036390">
    <property type="entry name" value="WH_DNA-bd_sf"/>
</dbReference>
<dbReference type="PROSITE" id="PS01117">
    <property type="entry name" value="HTH_MARR_1"/>
    <property type="match status" value="1"/>
</dbReference>
<evidence type="ECO:0000256" key="2">
    <source>
        <dbReference type="ARBA" id="ARBA00023125"/>
    </source>
</evidence>
<proteinExistence type="predicted"/>
<dbReference type="PRINTS" id="PR00598">
    <property type="entry name" value="HTHMARR"/>
</dbReference>
<accession>A0ABT6TGI6</accession>
<dbReference type="PROSITE" id="PS50995">
    <property type="entry name" value="HTH_MARR_2"/>
    <property type="match status" value="1"/>
</dbReference>
<evidence type="ECO:0000259" key="5">
    <source>
        <dbReference type="PROSITE" id="PS50995"/>
    </source>
</evidence>